<organism evidence="1 2">
    <name type="scientific">Methanobrevibacter filiformis</name>
    <dbReference type="NCBI Taxonomy" id="55758"/>
    <lineage>
        <taxon>Archaea</taxon>
        <taxon>Methanobacteriati</taxon>
        <taxon>Methanobacteriota</taxon>
        <taxon>Methanomada group</taxon>
        <taxon>Methanobacteria</taxon>
        <taxon>Methanobacteriales</taxon>
        <taxon>Methanobacteriaceae</taxon>
        <taxon>Methanobrevibacter</taxon>
    </lineage>
</organism>
<dbReference type="InterPro" id="IPR020288">
    <property type="entry name" value="Sheath_initiator"/>
</dbReference>
<dbReference type="EMBL" id="LWMT01000016">
    <property type="protein sequence ID" value="KZX17478.1"/>
    <property type="molecule type" value="Genomic_DNA"/>
</dbReference>
<dbReference type="Pfam" id="PF10934">
    <property type="entry name" value="Sheath_initiator"/>
    <property type="match status" value="1"/>
</dbReference>
<dbReference type="SUPFAM" id="SSF160719">
    <property type="entry name" value="gpW/gp25-like"/>
    <property type="match status" value="1"/>
</dbReference>
<dbReference type="PATRIC" id="fig|55758.3.peg.154"/>
<dbReference type="AlphaFoldDB" id="A0A166FAR6"/>
<dbReference type="Proteomes" id="UP000077066">
    <property type="component" value="Unassembled WGS sequence"/>
</dbReference>
<accession>A0A166FAR6</accession>
<keyword evidence="2" id="KW-1185">Reference proteome</keyword>
<name>A0A166FAR6_9EURY</name>
<dbReference type="STRING" id="55758.MBFIL_01360"/>
<comment type="caution">
    <text evidence="1">The sequence shown here is derived from an EMBL/GenBank/DDBJ whole genome shotgun (WGS) entry which is preliminary data.</text>
</comment>
<evidence type="ECO:0000313" key="2">
    <source>
        <dbReference type="Proteomes" id="UP000077066"/>
    </source>
</evidence>
<reference evidence="1 2" key="1">
    <citation type="submission" date="2016-04" db="EMBL/GenBank/DDBJ databases">
        <title>Genome sequence of Methanobrevibacter filiformis DSM 11501.</title>
        <authorList>
            <person name="Poehlein A."/>
            <person name="Seedorf H."/>
            <person name="Daniel R."/>
        </authorList>
    </citation>
    <scope>NUCLEOTIDE SEQUENCE [LARGE SCALE GENOMIC DNA]</scope>
    <source>
        <strain evidence="1 2">DSM 11501</strain>
    </source>
</reference>
<sequence>MVDFGCDFHRDFELIDDKGNFRKVSGVDNAKQAIINRLLTIPGDLDNLGYDDYGNKSYYYLGLTDYDYAESLIKKATEEALLKEPVVAEIIDINVEYDNTNCIVDIDVRLVSDDDEDTNENITIDLNNVEEVL</sequence>
<dbReference type="OrthoDB" id="382546at2157"/>
<proteinExistence type="predicted"/>
<dbReference type="RefSeq" id="WP_066970484.1">
    <property type="nucleotide sequence ID" value="NZ_LWMT01000016.1"/>
</dbReference>
<protein>
    <recommendedName>
        <fullName evidence="3">DUF2634 domain-containing protein</fullName>
    </recommendedName>
</protein>
<gene>
    <name evidence="1" type="ORF">MBFIL_01360</name>
</gene>
<dbReference type="Gene3D" id="3.10.450.40">
    <property type="match status" value="1"/>
</dbReference>
<evidence type="ECO:0000313" key="1">
    <source>
        <dbReference type="EMBL" id="KZX17478.1"/>
    </source>
</evidence>
<evidence type="ECO:0008006" key="3">
    <source>
        <dbReference type="Google" id="ProtNLM"/>
    </source>
</evidence>